<keyword evidence="2" id="KW-1185">Reference proteome</keyword>
<sequence length="158" mass="16493">MKVLSLTAILPGAARLSAVMSVPPPDPAIAIRAVIGGQIAAIGQGRTGRAFETLAPDIREQLGSAARFAELLRRGFPILQDAARLGFLAPRGGGALIRQRVLLWDGAGDVHVLDYDMQAAAGTWAVAGMRTLPLTGLAGRVTVTDLPVSSARPGRTRH</sequence>
<dbReference type="EMBL" id="JACVXA010000124">
    <property type="protein sequence ID" value="MBE3640671.1"/>
    <property type="molecule type" value="Genomic_DNA"/>
</dbReference>
<comment type="caution">
    <text evidence="1">The sequence shown here is derived from an EMBL/GenBank/DDBJ whole genome shotgun (WGS) entry which is preliminary data.</text>
</comment>
<protein>
    <submittedName>
        <fullName evidence="1">DUF4864 domain-containing protein</fullName>
    </submittedName>
</protein>
<reference evidence="1" key="1">
    <citation type="submission" date="2020-09" db="EMBL/GenBank/DDBJ databases">
        <title>A novel bacterium of genus Mangrovicoccus, isolated from South China Sea.</title>
        <authorList>
            <person name="Huang H."/>
            <person name="Mo K."/>
            <person name="Hu Y."/>
        </authorList>
    </citation>
    <scope>NUCLEOTIDE SEQUENCE</scope>
    <source>
        <strain evidence="1">HB182678</strain>
    </source>
</reference>
<dbReference type="AlphaFoldDB" id="A0A8J6Z2W3"/>
<dbReference type="InterPro" id="IPR032347">
    <property type="entry name" value="DUF4864"/>
</dbReference>
<dbReference type="Pfam" id="PF16156">
    <property type="entry name" value="DUF4864"/>
    <property type="match status" value="1"/>
</dbReference>
<gene>
    <name evidence="1" type="ORF">ICN82_20925</name>
</gene>
<proteinExistence type="predicted"/>
<evidence type="ECO:0000313" key="2">
    <source>
        <dbReference type="Proteomes" id="UP000609121"/>
    </source>
</evidence>
<evidence type="ECO:0000313" key="1">
    <source>
        <dbReference type="EMBL" id="MBE3640671.1"/>
    </source>
</evidence>
<name>A0A8J6Z2W3_9RHOB</name>
<organism evidence="1 2">
    <name type="scientific">Mangrovicoccus algicola</name>
    <dbReference type="NCBI Taxonomy" id="2771008"/>
    <lineage>
        <taxon>Bacteria</taxon>
        <taxon>Pseudomonadati</taxon>
        <taxon>Pseudomonadota</taxon>
        <taxon>Alphaproteobacteria</taxon>
        <taxon>Rhodobacterales</taxon>
        <taxon>Paracoccaceae</taxon>
        <taxon>Mangrovicoccus</taxon>
    </lineage>
</organism>
<dbReference type="RefSeq" id="WP_193187236.1">
    <property type="nucleotide sequence ID" value="NZ_JACVXA010000124.1"/>
</dbReference>
<dbReference type="Proteomes" id="UP000609121">
    <property type="component" value="Unassembled WGS sequence"/>
</dbReference>
<accession>A0A8J6Z2W3</accession>